<dbReference type="CDD" id="cd12797">
    <property type="entry name" value="M23_peptidase"/>
    <property type="match status" value="1"/>
</dbReference>
<dbReference type="GO" id="GO:0004222">
    <property type="term" value="F:metalloendopeptidase activity"/>
    <property type="evidence" value="ECO:0007669"/>
    <property type="project" value="TreeGrafter"/>
</dbReference>
<dbReference type="InterPro" id="IPR011055">
    <property type="entry name" value="Dup_hybrid_motif"/>
</dbReference>
<dbReference type="Proteomes" id="UP000056090">
    <property type="component" value="Chromosome"/>
</dbReference>
<name>A0A075NZG2_9ALTE</name>
<reference evidence="2 3" key="1">
    <citation type="submission" date="2014-06" db="EMBL/GenBank/DDBJ databases">
        <title>Genomes of Alteromonas australica, a world apart.</title>
        <authorList>
            <person name="Gonzaga A."/>
            <person name="Lopez-Perez M."/>
            <person name="Rodriguez-Valera F."/>
        </authorList>
    </citation>
    <scope>NUCLEOTIDE SEQUENCE [LARGE SCALE GENOMIC DNA]</scope>
    <source>
        <strain evidence="2 3">H 17</strain>
    </source>
</reference>
<dbReference type="AlphaFoldDB" id="A0A075NZG2"/>
<gene>
    <name evidence="2" type="ORF">EP13_09760</name>
</gene>
<dbReference type="eggNOG" id="COG0739">
    <property type="taxonomic scope" value="Bacteria"/>
</dbReference>
<sequence>MSHSMTLMKKVNFDVNPIGKFGKIVRRTSLLCVCVLFSMVSVASEANETSPLVLHGEMTQGALLRGQVPEGAKVRLDGVKVEINSQGKFVIGFERKAPLNHELTVSLPDGSVITKPITLTERNYNIQRIDGLDQKMVTPPQSVTDRIKQDNIDVAIARQPKSALDAVFTRFIWPAKGPITGVYGSQRILNGTPKWPHYGVDVGGPTGTPVYAPASGKVTLAKDLYYSGNTLIMDHGMGVFSTFLHLDSMDVKVGEYVEQGKPIGTIGASGRATGPHLDWRINLGKMRLDPQTIVTGQPN</sequence>
<dbReference type="KEGG" id="aal:EP13_09760"/>
<organism evidence="2 3">
    <name type="scientific">Alteromonas australica</name>
    <dbReference type="NCBI Taxonomy" id="589873"/>
    <lineage>
        <taxon>Bacteria</taxon>
        <taxon>Pseudomonadati</taxon>
        <taxon>Pseudomonadota</taxon>
        <taxon>Gammaproteobacteria</taxon>
        <taxon>Alteromonadales</taxon>
        <taxon>Alteromonadaceae</taxon>
        <taxon>Alteromonas/Salinimonas group</taxon>
        <taxon>Alteromonas</taxon>
    </lineage>
</organism>
<dbReference type="PANTHER" id="PTHR21666:SF285">
    <property type="entry name" value="M23 FAMILY METALLOPEPTIDASE"/>
    <property type="match status" value="1"/>
</dbReference>
<accession>A0A075NZG2</accession>
<evidence type="ECO:0000259" key="1">
    <source>
        <dbReference type="Pfam" id="PF01551"/>
    </source>
</evidence>
<dbReference type="PANTHER" id="PTHR21666">
    <property type="entry name" value="PEPTIDASE-RELATED"/>
    <property type="match status" value="1"/>
</dbReference>
<proteinExistence type="predicted"/>
<evidence type="ECO:0000313" key="2">
    <source>
        <dbReference type="EMBL" id="AIF98941.1"/>
    </source>
</evidence>
<keyword evidence="3" id="KW-1185">Reference proteome</keyword>
<protein>
    <submittedName>
        <fullName evidence="2">Peptidase</fullName>
    </submittedName>
</protein>
<dbReference type="FunFam" id="2.70.70.10:FF:000019">
    <property type="entry name" value="M23 family peptidase"/>
    <property type="match status" value="1"/>
</dbReference>
<dbReference type="SUPFAM" id="SSF51261">
    <property type="entry name" value="Duplicated hybrid motif"/>
    <property type="match status" value="1"/>
</dbReference>
<dbReference type="Pfam" id="PF01551">
    <property type="entry name" value="Peptidase_M23"/>
    <property type="match status" value="1"/>
</dbReference>
<dbReference type="EMBL" id="CP008849">
    <property type="protein sequence ID" value="AIF98941.1"/>
    <property type="molecule type" value="Genomic_DNA"/>
</dbReference>
<evidence type="ECO:0000313" key="3">
    <source>
        <dbReference type="Proteomes" id="UP000056090"/>
    </source>
</evidence>
<dbReference type="InterPro" id="IPR016047">
    <property type="entry name" value="M23ase_b-sheet_dom"/>
</dbReference>
<dbReference type="Gene3D" id="2.70.70.10">
    <property type="entry name" value="Glucose Permease (Domain IIA)"/>
    <property type="match status" value="1"/>
</dbReference>
<feature type="domain" description="M23ase beta-sheet core" evidence="1">
    <location>
        <begin position="196"/>
        <end position="290"/>
    </location>
</feature>
<dbReference type="InterPro" id="IPR050570">
    <property type="entry name" value="Cell_wall_metabolism_enzyme"/>
</dbReference>